<accession>A0A9Q7XV72</accession>
<dbReference type="Proteomes" id="UP000254259">
    <property type="component" value="Plasmid CBM2636_mp"/>
</dbReference>
<name>A0A9Q7XV72_9BURK</name>
<geneLocation type="plasmid" evidence="3">
    <name>cbm2636_mp</name>
</geneLocation>
<evidence type="ECO:0000313" key="2">
    <source>
        <dbReference type="EMBL" id="SPD68635.1"/>
    </source>
</evidence>
<evidence type="ECO:0000313" key="3">
    <source>
        <dbReference type="Proteomes" id="UP000254259"/>
    </source>
</evidence>
<reference evidence="2 3" key="1">
    <citation type="submission" date="2018-01" db="EMBL/GenBank/DDBJ databases">
        <authorList>
            <person name="Clerissi C."/>
        </authorList>
    </citation>
    <scope>NUCLEOTIDE SEQUENCE [LARGE SCALE GENOMIC DNA]</scope>
    <source>
        <strain evidence="2">Cupriavidus taiwanensis SWF 66322</strain>
        <plasmid evidence="3">cbm2636_mp</plasmid>
    </source>
</reference>
<feature type="region of interest" description="Disordered" evidence="1">
    <location>
        <begin position="1"/>
        <end position="24"/>
    </location>
</feature>
<protein>
    <submittedName>
        <fullName evidence="2">Heat shock protein Hsp20</fullName>
    </submittedName>
</protein>
<keyword evidence="2" id="KW-0614">Plasmid</keyword>
<keyword evidence="2" id="KW-0346">Stress response</keyword>
<dbReference type="AlphaFoldDB" id="A0A9Q7XV72"/>
<evidence type="ECO:0000256" key="1">
    <source>
        <dbReference type="SAM" id="MobiDB-lite"/>
    </source>
</evidence>
<organism evidence="2 3">
    <name type="scientific">Cupriavidus taiwanensis</name>
    <dbReference type="NCBI Taxonomy" id="164546"/>
    <lineage>
        <taxon>Bacteria</taxon>
        <taxon>Pseudomonadati</taxon>
        <taxon>Pseudomonadota</taxon>
        <taxon>Betaproteobacteria</taxon>
        <taxon>Burkholderiales</taxon>
        <taxon>Burkholderiaceae</taxon>
        <taxon>Cupriavidus</taxon>
    </lineage>
</organism>
<feature type="compositionally biased region" description="Basic and acidic residues" evidence="1">
    <location>
        <begin position="1"/>
        <end position="13"/>
    </location>
</feature>
<dbReference type="EMBL" id="LT984814">
    <property type="protein sequence ID" value="SPD68635.1"/>
    <property type="molecule type" value="Genomic_DNA"/>
</dbReference>
<gene>
    <name evidence="2" type="ORF">CBM2636_MP21485</name>
</gene>
<proteinExistence type="predicted"/>
<sequence length="24" mass="2669">MLTITMDKREASAPKHGRSIPIES</sequence>